<evidence type="ECO:0000256" key="3">
    <source>
        <dbReference type="ARBA" id="ARBA00023015"/>
    </source>
</evidence>
<name>A0A9W8QD48_AKAMU</name>
<dbReference type="InterPro" id="IPR052360">
    <property type="entry name" value="Transcr_Regulatory_Proteins"/>
</dbReference>
<dbReference type="GO" id="GO:0046872">
    <property type="term" value="F:metal ion binding"/>
    <property type="evidence" value="ECO:0007669"/>
    <property type="project" value="UniProtKB-KW"/>
</dbReference>
<keyword evidence="4" id="KW-0238">DNA-binding</keyword>
<reference evidence="7" key="1">
    <citation type="journal article" date="2023" name="Access Microbiol">
        <title>De-novo genome assembly for Akanthomyces muscarius, a biocontrol agent of insect agricultural pests.</title>
        <authorList>
            <person name="Erdos Z."/>
            <person name="Studholme D.J."/>
            <person name="Raymond B."/>
            <person name="Sharma M."/>
        </authorList>
    </citation>
    <scope>NUCLEOTIDE SEQUENCE</scope>
    <source>
        <strain evidence="7">Ve6</strain>
    </source>
</reference>
<comment type="caution">
    <text evidence="7">The sequence shown here is derived from an EMBL/GenBank/DDBJ whole genome shotgun (WGS) entry which is preliminary data.</text>
</comment>
<dbReference type="KEGG" id="amus:LMH87_011753"/>
<dbReference type="AlphaFoldDB" id="A0A9W8QD48"/>
<gene>
    <name evidence="7" type="ORF">LMH87_011753</name>
</gene>
<proteinExistence type="predicted"/>
<evidence type="ECO:0000313" key="7">
    <source>
        <dbReference type="EMBL" id="KAJ4151033.1"/>
    </source>
</evidence>
<dbReference type="GO" id="GO:0003677">
    <property type="term" value="F:DNA binding"/>
    <property type="evidence" value="ECO:0007669"/>
    <property type="project" value="UniProtKB-KW"/>
</dbReference>
<accession>A0A9W8QD48</accession>
<dbReference type="PANTHER" id="PTHR36206:SF12">
    <property type="entry name" value="ASPERCRYPTIN BIOSYNTHESIS CLUSTER-SPECIFIC TRANSCRIPTION REGULATOR ATNN-RELATED"/>
    <property type="match status" value="1"/>
</dbReference>
<dbReference type="Proteomes" id="UP001144673">
    <property type="component" value="Chromosome 4"/>
</dbReference>
<keyword evidence="6" id="KW-0539">Nucleus</keyword>
<evidence type="ECO:0000256" key="4">
    <source>
        <dbReference type="ARBA" id="ARBA00023125"/>
    </source>
</evidence>
<dbReference type="EMBL" id="JAJHUN010000009">
    <property type="protein sequence ID" value="KAJ4151033.1"/>
    <property type="molecule type" value="Genomic_DNA"/>
</dbReference>
<evidence type="ECO:0000256" key="2">
    <source>
        <dbReference type="ARBA" id="ARBA00022833"/>
    </source>
</evidence>
<keyword evidence="5" id="KW-0804">Transcription</keyword>
<evidence type="ECO:0000256" key="6">
    <source>
        <dbReference type="ARBA" id="ARBA00023242"/>
    </source>
</evidence>
<keyword evidence="1" id="KW-0479">Metal-binding</keyword>
<dbReference type="RefSeq" id="XP_056052747.1">
    <property type="nucleotide sequence ID" value="XM_056200947.1"/>
</dbReference>
<dbReference type="PANTHER" id="PTHR36206">
    <property type="entry name" value="ASPERCRYPTIN BIOSYNTHESIS CLUSTER-SPECIFIC TRANSCRIPTION REGULATOR ATNN-RELATED"/>
    <property type="match status" value="1"/>
</dbReference>
<evidence type="ECO:0000313" key="8">
    <source>
        <dbReference type="Proteomes" id="UP001144673"/>
    </source>
</evidence>
<evidence type="ECO:0000256" key="5">
    <source>
        <dbReference type="ARBA" id="ARBA00023163"/>
    </source>
</evidence>
<evidence type="ECO:0000256" key="1">
    <source>
        <dbReference type="ARBA" id="ARBA00022723"/>
    </source>
</evidence>
<protein>
    <submittedName>
        <fullName evidence="7">Uncharacterized protein</fullName>
    </submittedName>
</protein>
<dbReference type="GeneID" id="80898912"/>
<keyword evidence="2" id="KW-0862">Zinc</keyword>
<organism evidence="7 8">
    <name type="scientific">Akanthomyces muscarius</name>
    <name type="common">Entomopathogenic fungus</name>
    <name type="synonym">Lecanicillium muscarium</name>
    <dbReference type="NCBI Taxonomy" id="2231603"/>
    <lineage>
        <taxon>Eukaryota</taxon>
        <taxon>Fungi</taxon>
        <taxon>Dikarya</taxon>
        <taxon>Ascomycota</taxon>
        <taxon>Pezizomycotina</taxon>
        <taxon>Sordariomycetes</taxon>
        <taxon>Hypocreomycetidae</taxon>
        <taxon>Hypocreales</taxon>
        <taxon>Cordycipitaceae</taxon>
        <taxon>Akanthomyces</taxon>
    </lineage>
</organism>
<sequence length="331" mass="37451">MKHLHGGVQLSHTISQTAFRGKQADGDANLSEAQTLLHHIASQIRRLDMQAVLFLVDWSPTETETQTTTTYHYPSPDDAFKSLDHAADQLQTLVARVMGLRNTAEQMLPTAKTLPPPPPLHSKVVLLGQLKTWTRLFENMLRREQVGGDFYKSDLGNNPVETLLRAQHKTAWIFLNSYGPGRELEYDAYLPHFQQCVAWADEVAAAHQRYSGPSSPTFTPEIGILPVLYIIGAKCRHPAVRREALRILLRQPIREAVWDSVWTAQVLERVIEIEEGRFEDGTAAKSADQIPAWRRIEALSWVHVDRDFAPRLDMTYTFCAQEGVHSESLIL</sequence>
<keyword evidence="3" id="KW-0805">Transcription regulation</keyword>
<keyword evidence="8" id="KW-1185">Reference proteome</keyword>